<dbReference type="GO" id="GO:0005524">
    <property type="term" value="F:ATP binding"/>
    <property type="evidence" value="ECO:0007669"/>
    <property type="project" value="UniProtKB-KW"/>
</dbReference>
<evidence type="ECO:0000259" key="12">
    <source>
        <dbReference type="Pfam" id="PF19303"/>
    </source>
</evidence>
<dbReference type="InterPro" id="IPR014729">
    <property type="entry name" value="Rossmann-like_a/b/a_fold"/>
</dbReference>
<keyword evidence="8 10" id="KW-0030">Aminoacyl-tRNA synthetase</keyword>
<dbReference type="Pfam" id="PF09334">
    <property type="entry name" value="tRNA-synt_1g"/>
    <property type="match status" value="1"/>
</dbReference>
<dbReference type="InterPro" id="IPR041872">
    <property type="entry name" value="Anticodon_Met"/>
</dbReference>
<evidence type="ECO:0000256" key="4">
    <source>
        <dbReference type="ARBA" id="ARBA00022598"/>
    </source>
</evidence>
<comment type="similarity">
    <text evidence="10">Belongs to the class-I aminoacyl-tRNA synthetase family.</text>
</comment>
<dbReference type="CDD" id="cd00814">
    <property type="entry name" value="MetRS_core"/>
    <property type="match status" value="1"/>
</dbReference>
<evidence type="ECO:0000256" key="10">
    <source>
        <dbReference type="RuleBase" id="RU363039"/>
    </source>
</evidence>
<evidence type="ECO:0000256" key="7">
    <source>
        <dbReference type="ARBA" id="ARBA00022917"/>
    </source>
</evidence>
<proteinExistence type="inferred from homology"/>
<dbReference type="SUPFAM" id="SSF47323">
    <property type="entry name" value="Anticodon-binding domain of a subclass of class I aminoacyl-tRNA synthetases"/>
    <property type="match status" value="1"/>
</dbReference>
<accession>A0A0G0FWR9</accession>
<reference evidence="13 14" key="1">
    <citation type="journal article" date="2015" name="Nature">
        <title>rRNA introns, odd ribosomes, and small enigmatic genomes across a large radiation of phyla.</title>
        <authorList>
            <person name="Brown C.T."/>
            <person name="Hug L.A."/>
            <person name="Thomas B.C."/>
            <person name="Sharon I."/>
            <person name="Castelle C.J."/>
            <person name="Singh A."/>
            <person name="Wilkins M.J."/>
            <person name="Williams K.H."/>
            <person name="Banfield J.F."/>
        </authorList>
    </citation>
    <scope>NUCLEOTIDE SEQUENCE [LARGE SCALE GENOMIC DNA]</scope>
</reference>
<evidence type="ECO:0000313" key="14">
    <source>
        <dbReference type="Proteomes" id="UP000034508"/>
    </source>
</evidence>
<dbReference type="Proteomes" id="UP000034508">
    <property type="component" value="Unassembled WGS sequence"/>
</dbReference>
<comment type="function">
    <text evidence="1">Is required not only for elongation of protein synthesis but also for the initiation of all mRNA translation through initiator tRNA(fMet) aminoacylation.</text>
</comment>
<dbReference type="Gene3D" id="2.170.220.10">
    <property type="match status" value="1"/>
</dbReference>
<keyword evidence="7 10" id="KW-0648">Protein biosynthesis</keyword>
<dbReference type="InterPro" id="IPR015413">
    <property type="entry name" value="Methionyl/Leucyl_tRNA_Synth"/>
</dbReference>
<dbReference type="CDD" id="cd07957">
    <property type="entry name" value="Anticodon_Ia_Met"/>
    <property type="match status" value="1"/>
</dbReference>
<dbReference type="AlphaFoldDB" id="A0A0G0FWR9"/>
<dbReference type="EMBL" id="LBSM01000006">
    <property type="protein sequence ID" value="KKQ18290.1"/>
    <property type="molecule type" value="Genomic_DNA"/>
</dbReference>
<keyword evidence="6 10" id="KW-0067">ATP-binding</keyword>
<evidence type="ECO:0000256" key="8">
    <source>
        <dbReference type="ARBA" id="ARBA00023146"/>
    </source>
</evidence>
<dbReference type="FunFam" id="2.170.220.10:FF:000003">
    <property type="entry name" value="Methionine--tRNA ligase"/>
    <property type="match status" value="1"/>
</dbReference>
<dbReference type="InterPro" id="IPR014758">
    <property type="entry name" value="Met-tRNA_synth"/>
</dbReference>
<dbReference type="Pfam" id="PF19303">
    <property type="entry name" value="Anticodon_3"/>
    <property type="match status" value="1"/>
</dbReference>
<keyword evidence="4 10" id="KW-0436">Ligase</keyword>
<dbReference type="GO" id="GO:0006431">
    <property type="term" value="P:methionyl-tRNA aminoacylation"/>
    <property type="evidence" value="ECO:0007669"/>
    <property type="project" value="InterPro"/>
</dbReference>
<evidence type="ECO:0000256" key="6">
    <source>
        <dbReference type="ARBA" id="ARBA00022840"/>
    </source>
</evidence>
<dbReference type="Gene3D" id="1.10.730.10">
    <property type="entry name" value="Isoleucyl-tRNA Synthetase, Domain 1"/>
    <property type="match status" value="1"/>
</dbReference>
<dbReference type="Gene3D" id="3.40.50.620">
    <property type="entry name" value="HUPs"/>
    <property type="match status" value="1"/>
</dbReference>
<evidence type="ECO:0000256" key="1">
    <source>
        <dbReference type="ARBA" id="ARBA00003314"/>
    </source>
</evidence>
<dbReference type="EC" id="6.1.1.10" evidence="2"/>
<dbReference type="InterPro" id="IPR009080">
    <property type="entry name" value="tRNAsynth_Ia_anticodon-bd"/>
</dbReference>
<evidence type="ECO:0000313" key="13">
    <source>
        <dbReference type="EMBL" id="KKQ18290.1"/>
    </source>
</evidence>
<feature type="domain" description="Methionyl/Leucyl tRNA synthetase" evidence="11">
    <location>
        <begin position="165"/>
        <end position="373"/>
    </location>
</feature>
<evidence type="ECO:0000256" key="2">
    <source>
        <dbReference type="ARBA" id="ARBA00012838"/>
    </source>
</evidence>
<dbReference type="NCBIfam" id="TIGR00398">
    <property type="entry name" value="metG"/>
    <property type="match status" value="1"/>
</dbReference>
<dbReference type="PRINTS" id="PR01041">
    <property type="entry name" value="TRNASYNTHMET"/>
</dbReference>
<sequence>MIEKTQKNLIKKPKVEVVKDVSLEETFFITTAIHYVTDIPHIGHAYEMIAADILARYWRRRGRDIFYLAGTDEHGQKIMQAAQKKGVPPKEFVDEISLHYKAAWAALEIRYDNFIRTTDPAHEKYVQEFVQKLYDLGEIYKDRYEGLYCIGCEEYKTKNELSVSNICKIHKTKCEGVFEDIYFFKLSKYQKQLIEVIEKKKIEIEPIERRNEILSFLKKEPLRDLAISRSKVSWGVPLPWDKTQTIYVWVDALLNYITGARGHWPPSLQLIGKDIFRFHCIIWPALLLATGLELPRKIFIHGFLTVDGEKISKSRGNIIDPLQIARIYGVDALRYFLFSEMPFGQDGDFTIDRFEKRYCSDLANDLGNLVQRVIIMANRYKISWQYKTVTKSYFQIDRAIENLEFHKALNLIWDIVVEANKKVDTEKPWELFEKDPKKLEEVISQLLGAISQIAFQIDPFLPETSWLIVEQLKSMKPDHLFPRQHK</sequence>
<dbReference type="InterPro" id="IPR033911">
    <property type="entry name" value="MetRS_core"/>
</dbReference>
<organism evidence="13 14">
    <name type="scientific">Berkelbacteria bacterium GW2011_GWA1_36_9</name>
    <dbReference type="NCBI Taxonomy" id="1618331"/>
    <lineage>
        <taxon>Bacteria</taxon>
        <taxon>Candidatus Berkelbacteria</taxon>
    </lineage>
</organism>
<dbReference type="GO" id="GO:0004825">
    <property type="term" value="F:methionine-tRNA ligase activity"/>
    <property type="evidence" value="ECO:0007669"/>
    <property type="project" value="UniProtKB-EC"/>
</dbReference>
<dbReference type="SUPFAM" id="SSF52374">
    <property type="entry name" value="Nucleotidylyl transferase"/>
    <property type="match status" value="1"/>
</dbReference>
<keyword evidence="5 10" id="KW-0547">Nucleotide-binding</keyword>
<name>A0A0G0FWR9_9BACT</name>
<dbReference type="InterPro" id="IPR023457">
    <property type="entry name" value="Met-tRNA_synth_2"/>
</dbReference>
<dbReference type="PANTHER" id="PTHR43326">
    <property type="entry name" value="METHIONYL-TRNA SYNTHETASE"/>
    <property type="match status" value="1"/>
</dbReference>
<gene>
    <name evidence="13" type="ORF">US31_C0006G0021</name>
</gene>
<dbReference type="PANTHER" id="PTHR43326:SF1">
    <property type="entry name" value="METHIONINE--TRNA LIGASE, MITOCHONDRIAL"/>
    <property type="match status" value="1"/>
</dbReference>
<feature type="domain" description="Methionyl-tRNA synthetase anticodon-binding" evidence="12">
    <location>
        <begin position="389"/>
        <end position="476"/>
    </location>
</feature>
<evidence type="ECO:0000256" key="5">
    <source>
        <dbReference type="ARBA" id="ARBA00022741"/>
    </source>
</evidence>
<comment type="caution">
    <text evidence="13">The sequence shown here is derived from an EMBL/GenBank/DDBJ whole genome shotgun (WGS) entry which is preliminary data.</text>
</comment>
<evidence type="ECO:0000259" key="11">
    <source>
        <dbReference type="Pfam" id="PF09334"/>
    </source>
</evidence>
<dbReference type="PATRIC" id="fig|1618331.3.peg.430"/>
<protein>
    <recommendedName>
        <fullName evidence="3">Methionine--tRNA ligase</fullName>
        <ecNumber evidence="2">6.1.1.10</ecNumber>
    </recommendedName>
    <alternativeName>
        <fullName evidence="9">Methionyl-tRNA synthetase</fullName>
    </alternativeName>
</protein>
<evidence type="ECO:0000256" key="9">
    <source>
        <dbReference type="ARBA" id="ARBA00030904"/>
    </source>
</evidence>
<evidence type="ECO:0000256" key="3">
    <source>
        <dbReference type="ARBA" id="ARBA00018753"/>
    </source>
</evidence>